<proteinExistence type="predicted"/>
<accession>A0A2I1HUV8</accession>
<protein>
    <submittedName>
        <fullName evidence="1">Uncharacterized protein</fullName>
    </submittedName>
</protein>
<comment type="caution">
    <text evidence="1">The sequence shown here is derived from an EMBL/GenBank/DDBJ whole genome shotgun (WGS) entry which is preliminary data.</text>
</comment>
<sequence>MDTISVYDSDNNTICSIGSEKEQNPIDDFESNLTIGDFERNLVINDIEFHLELQEYPRTSDEGVACVYNVSALDQEKSRNYFSLKNLQYAVDCKSGSTYKFECKFLGTAVTKNMRKCHGVKMCSHSAEELNSSHVSVDFETNVYKNIYNTYEHSIEKYTLNLMRVMQQNILLDVANGKKLNPIDI</sequence>
<keyword evidence="2" id="KW-1185">Reference proteome</keyword>
<evidence type="ECO:0000313" key="2">
    <source>
        <dbReference type="Proteomes" id="UP000234323"/>
    </source>
</evidence>
<gene>
    <name evidence="1" type="ORF">RhiirA4_489539</name>
</gene>
<dbReference type="VEuPathDB" id="FungiDB:RhiirA1_471890"/>
<reference evidence="1 2" key="1">
    <citation type="submission" date="2015-10" db="EMBL/GenBank/DDBJ databases">
        <title>Genome analyses suggest a sexual origin of heterokaryosis in a supposedly ancient asexual fungus.</title>
        <authorList>
            <person name="Ropars J."/>
            <person name="Sedzielewska K."/>
            <person name="Noel J."/>
            <person name="Charron P."/>
            <person name="Farinelli L."/>
            <person name="Marton T."/>
            <person name="Kruger M."/>
            <person name="Pelin A."/>
            <person name="Brachmann A."/>
            <person name="Corradi N."/>
        </authorList>
    </citation>
    <scope>NUCLEOTIDE SEQUENCE [LARGE SCALE GENOMIC DNA]</scope>
    <source>
        <strain evidence="1 2">A4</strain>
    </source>
</reference>
<dbReference type="OrthoDB" id="2408471at2759"/>
<dbReference type="VEuPathDB" id="FungiDB:RhiirFUN_004823"/>
<dbReference type="VEuPathDB" id="FungiDB:FUN_007626"/>
<dbReference type="Proteomes" id="UP000234323">
    <property type="component" value="Unassembled WGS sequence"/>
</dbReference>
<dbReference type="AlphaFoldDB" id="A0A2I1HUV8"/>
<organism evidence="1 2">
    <name type="scientific">Rhizophagus irregularis</name>
    <dbReference type="NCBI Taxonomy" id="588596"/>
    <lineage>
        <taxon>Eukaryota</taxon>
        <taxon>Fungi</taxon>
        <taxon>Fungi incertae sedis</taxon>
        <taxon>Mucoromycota</taxon>
        <taxon>Glomeromycotina</taxon>
        <taxon>Glomeromycetes</taxon>
        <taxon>Glomerales</taxon>
        <taxon>Glomeraceae</taxon>
        <taxon>Rhizophagus</taxon>
    </lineage>
</organism>
<dbReference type="EMBL" id="LLXI01007664">
    <property type="protein sequence ID" value="PKY62662.1"/>
    <property type="molecule type" value="Genomic_DNA"/>
</dbReference>
<evidence type="ECO:0000313" key="1">
    <source>
        <dbReference type="EMBL" id="PKY62662.1"/>
    </source>
</evidence>
<name>A0A2I1HUV8_9GLOM</name>